<dbReference type="GeneID" id="113079946"/>
<dbReference type="Pfam" id="PF02793">
    <property type="entry name" value="HRM"/>
    <property type="match status" value="1"/>
</dbReference>
<dbReference type="GO" id="GO:0017046">
    <property type="term" value="F:peptide hormone binding"/>
    <property type="evidence" value="ECO:0007669"/>
    <property type="project" value="TreeGrafter"/>
</dbReference>
<evidence type="ECO:0000259" key="1">
    <source>
        <dbReference type="PROSITE" id="PS50227"/>
    </source>
</evidence>
<accession>A0A6P6NIL7</accession>
<dbReference type="Proteomes" id="UP000515129">
    <property type="component" value="Unplaced"/>
</dbReference>
<dbReference type="InterPro" id="IPR017983">
    <property type="entry name" value="GPCR_2_secretin-like_CS"/>
</dbReference>
<dbReference type="PROSITE" id="PS00649">
    <property type="entry name" value="G_PROTEIN_RECEP_F2_1"/>
    <property type="match status" value="1"/>
</dbReference>
<dbReference type="GO" id="GO:0005886">
    <property type="term" value="C:plasma membrane"/>
    <property type="evidence" value="ECO:0007669"/>
    <property type="project" value="TreeGrafter"/>
</dbReference>
<dbReference type="GO" id="GO:0007188">
    <property type="term" value="P:adenylate cyclase-modulating G protein-coupled receptor signaling pathway"/>
    <property type="evidence" value="ECO:0007669"/>
    <property type="project" value="TreeGrafter"/>
</dbReference>
<dbReference type="KEGG" id="caua:113079946"/>
<dbReference type="SUPFAM" id="SSF111418">
    <property type="entry name" value="Hormone receptor domain"/>
    <property type="match status" value="1"/>
</dbReference>
<dbReference type="PROSITE" id="PS50227">
    <property type="entry name" value="G_PROTEIN_RECEP_F2_3"/>
    <property type="match status" value="1"/>
</dbReference>
<dbReference type="RefSeq" id="XP_026107971.1">
    <property type="nucleotide sequence ID" value="XM_026252186.1"/>
</dbReference>
<dbReference type="Gene3D" id="4.10.1240.10">
    <property type="entry name" value="GPCR, family 2, extracellular hormone receptor domain"/>
    <property type="match status" value="1"/>
</dbReference>
<name>A0A6P6NIL7_CARAU</name>
<evidence type="ECO:0000313" key="2">
    <source>
        <dbReference type="Proteomes" id="UP000515129"/>
    </source>
</evidence>
<reference evidence="3" key="1">
    <citation type="submission" date="2025-08" db="UniProtKB">
        <authorList>
            <consortium name="RefSeq"/>
        </authorList>
    </citation>
    <scope>IDENTIFICATION</scope>
    <source>
        <strain evidence="3">Wakin</strain>
        <tissue evidence="3">Muscle</tissue>
    </source>
</reference>
<dbReference type="OrthoDB" id="5967113at2759"/>
<dbReference type="InterPro" id="IPR050332">
    <property type="entry name" value="GPCR_2"/>
</dbReference>
<sequence length="104" mass="12182">MRLCVRSLGTIVSRMHRHATRETFLVLFLIISMTWPIHSEISNCVIKREEERCLELIALHDPNDDGKFECPWEWDNLTCWEATSVGKVVEVNCPELFDFMSPEE</sequence>
<gene>
    <name evidence="3" type="primary">LOC113079946</name>
</gene>
<dbReference type="AlphaFoldDB" id="A0A6P6NIL7"/>
<dbReference type="GO" id="GO:0008528">
    <property type="term" value="F:G protein-coupled peptide receptor activity"/>
    <property type="evidence" value="ECO:0007669"/>
    <property type="project" value="TreeGrafter"/>
</dbReference>
<dbReference type="InterPro" id="IPR001879">
    <property type="entry name" value="GPCR_2_extracellular_dom"/>
</dbReference>
<dbReference type="PANTHER" id="PTHR45620">
    <property type="entry name" value="PDF RECEPTOR-LIKE PROTEIN-RELATED"/>
    <property type="match status" value="1"/>
</dbReference>
<dbReference type="InterPro" id="IPR036445">
    <property type="entry name" value="GPCR_2_extracell_dom_sf"/>
</dbReference>
<organism evidence="2 3">
    <name type="scientific">Carassius auratus</name>
    <name type="common">Goldfish</name>
    <dbReference type="NCBI Taxonomy" id="7957"/>
    <lineage>
        <taxon>Eukaryota</taxon>
        <taxon>Metazoa</taxon>
        <taxon>Chordata</taxon>
        <taxon>Craniata</taxon>
        <taxon>Vertebrata</taxon>
        <taxon>Euteleostomi</taxon>
        <taxon>Actinopterygii</taxon>
        <taxon>Neopterygii</taxon>
        <taxon>Teleostei</taxon>
        <taxon>Ostariophysi</taxon>
        <taxon>Cypriniformes</taxon>
        <taxon>Cyprinidae</taxon>
        <taxon>Cyprininae</taxon>
        <taxon>Carassius</taxon>
    </lineage>
</organism>
<protein>
    <submittedName>
        <fullName evidence="3">Pituitary adenylate cyclase-activating polypeptide type I receptor-like</fullName>
    </submittedName>
</protein>
<feature type="non-terminal residue" evidence="3">
    <location>
        <position position="104"/>
    </location>
</feature>
<dbReference type="PANTHER" id="PTHR45620:SF12">
    <property type="entry name" value="PITUITARY ADENYLATE CYCLASE-ACTIVATING POLYPEPTIDE TYPE I RECEPTOR"/>
    <property type="match status" value="1"/>
</dbReference>
<evidence type="ECO:0000313" key="3">
    <source>
        <dbReference type="RefSeq" id="XP_026107971.1"/>
    </source>
</evidence>
<feature type="domain" description="G-protein coupled receptors family 2 profile 1" evidence="1">
    <location>
        <begin position="52"/>
        <end position="104"/>
    </location>
</feature>
<proteinExistence type="predicted"/>
<keyword evidence="2" id="KW-1185">Reference proteome</keyword>